<dbReference type="STRING" id="1123062.SAMN02745775_105114"/>
<dbReference type="Proteomes" id="UP000199473">
    <property type="component" value="Unassembled WGS sequence"/>
</dbReference>
<keyword evidence="2" id="KW-1185">Reference proteome</keyword>
<dbReference type="EMBL" id="FOSQ01000005">
    <property type="protein sequence ID" value="SFK65541.1"/>
    <property type="molecule type" value="Genomic_DNA"/>
</dbReference>
<evidence type="ECO:0008006" key="3">
    <source>
        <dbReference type="Google" id="ProtNLM"/>
    </source>
</evidence>
<accession>A0A1I4BC54</accession>
<gene>
    <name evidence="1" type="ORF">SAMN02745775_105114</name>
</gene>
<proteinExistence type="predicted"/>
<dbReference type="PANTHER" id="PTHR39166">
    <property type="entry name" value="BLL1166 PROTEIN"/>
    <property type="match status" value="1"/>
</dbReference>
<sequence length="187" mass="21046">MTPREQSWILDLVRANPVNAALLDLLPALGLPQAHLTAGCVFQAVWNRRAGRAAGWGIKDYDVFYFDDRDLSWEAEDDAIQRLRAATAHLPAAIELRNQARVHLWYPGRFGTPYPRLASARQGIDRFLVACTCIGIEATTGEVYAPDGLDDLAAGVLRHNPVDERPDLFRRKAESYRERWSFLTIEG</sequence>
<organism evidence="1 2">
    <name type="scientific">Falsiroseomonas stagni DSM 19981</name>
    <dbReference type="NCBI Taxonomy" id="1123062"/>
    <lineage>
        <taxon>Bacteria</taxon>
        <taxon>Pseudomonadati</taxon>
        <taxon>Pseudomonadota</taxon>
        <taxon>Alphaproteobacteria</taxon>
        <taxon>Acetobacterales</taxon>
        <taxon>Roseomonadaceae</taxon>
        <taxon>Falsiroseomonas</taxon>
    </lineage>
</organism>
<reference evidence="1 2" key="1">
    <citation type="submission" date="2016-10" db="EMBL/GenBank/DDBJ databases">
        <authorList>
            <person name="de Groot N.N."/>
        </authorList>
    </citation>
    <scope>NUCLEOTIDE SEQUENCE [LARGE SCALE GENOMIC DNA]</scope>
    <source>
        <strain evidence="1 2">DSM 19981</strain>
    </source>
</reference>
<protein>
    <recommendedName>
        <fullName evidence="3">Nucleotidyltransferase family protein</fullName>
    </recommendedName>
</protein>
<evidence type="ECO:0000313" key="1">
    <source>
        <dbReference type="EMBL" id="SFK65541.1"/>
    </source>
</evidence>
<dbReference type="InterPro" id="IPR009267">
    <property type="entry name" value="NTP_transf_6"/>
</dbReference>
<dbReference type="AlphaFoldDB" id="A0A1I4BC54"/>
<evidence type="ECO:0000313" key="2">
    <source>
        <dbReference type="Proteomes" id="UP000199473"/>
    </source>
</evidence>
<name>A0A1I4BC54_9PROT</name>
<dbReference type="Pfam" id="PF06042">
    <property type="entry name" value="NTP_transf_6"/>
    <property type="match status" value="1"/>
</dbReference>
<dbReference type="PANTHER" id="PTHR39166:SF1">
    <property type="entry name" value="BLL1166 PROTEIN"/>
    <property type="match status" value="1"/>
</dbReference>
<dbReference type="OrthoDB" id="9805247at2"/>